<reference evidence="1 2" key="1">
    <citation type="submission" date="2015-10" db="EMBL/GenBank/DDBJ databases">
        <title>Genome analyses suggest a sexual origin of heterokaryosis in a supposedly ancient asexual fungus.</title>
        <authorList>
            <person name="Ropars J."/>
            <person name="Sedzielewska K."/>
            <person name="Noel J."/>
            <person name="Charron P."/>
            <person name="Farinelli L."/>
            <person name="Marton T."/>
            <person name="Kruger M."/>
            <person name="Pelin A."/>
            <person name="Brachmann A."/>
            <person name="Corradi N."/>
        </authorList>
    </citation>
    <scope>NUCLEOTIDE SEQUENCE [LARGE SCALE GENOMIC DNA]</scope>
    <source>
        <strain evidence="1 2">A4</strain>
    </source>
</reference>
<proteinExistence type="predicted"/>
<evidence type="ECO:0000313" key="1">
    <source>
        <dbReference type="EMBL" id="PKY51284.1"/>
    </source>
</evidence>
<gene>
    <name evidence="1" type="ORF">RhiirA4_468213</name>
</gene>
<sequence length="69" mass="8169">MRIRKFQQNTAPNETKAASKYLFTELHHVTIFYLCFSLLQLGERERGHGHGRCYVLTSKSKRRKTVKEK</sequence>
<keyword evidence="2" id="KW-1185">Reference proteome</keyword>
<evidence type="ECO:0000313" key="2">
    <source>
        <dbReference type="Proteomes" id="UP000234323"/>
    </source>
</evidence>
<dbReference type="EMBL" id="LLXI01000993">
    <property type="protein sequence ID" value="PKY51284.1"/>
    <property type="molecule type" value="Genomic_DNA"/>
</dbReference>
<comment type="caution">
    <text evidence="1">The sequence shown here is derived from an EMBL/GenBank/DDBJ whole genome shotgun (WGS) entry which is preliminary data.</text>
</comment>
<name>A0A2I1GXM7_9GLOM</name>
<dbReference type="Proteomes" id="UP000234323">
    <property type="component" value="Unassembled WGS sequence"/>
</dbReference>
<protein>
    <submittedName>
        <fullName evidence="1">Uncharacterized protein</fullName>
    </submittedName>
</protein>
<organism evidence="1 2">
    <name type="scientific">Rhizophagus irregularis</name>
    <dbReference type="NCBI Taxonomy" id="588596"/>
    <lineage>
        <taxon>Eukaryota</taxon>
        <taxon>Fungi</taxon>
        <taxon>Fungi incertae sedis</taxon>
        <taxon>Mucoromycota</taxon>
        <taxon>Glomeromycotina</taxon>
        <taxon>Glomeromycetes</taxon>
        <taxon>Glomerales</taxon>
        <taxon>Glomeraceae</taxon>
        <taxon>Rhizophagus</taxon>
    </lineage>
</organism>
<accession>A0A2I1GXM7</accession>
<dbReference type="AlphaFoldDB" id="A0A2I1GXM7"/>